<feature type="domain" description="Acyl-CoA dehydrogenase/oxidase C-terminal" evidence="2">
    <location>
        <begin position="1"/>
        <end position="79"/>
    </location>
</feature>
<evidence type="ECO:0000256" key="1">
    <source>
        <dbReference type="ARBA" id="ARBA00022630"/>
    </source>
</evidence>
<accession>X1QV84</accession>
<dbReference type="Gene3D" id="1.20.140.10">
    <property type="entry name" value="Butyryl-CoA Dehydrogenase, subunit A, domain 3"/>
    <property type="match status" value="1"/>
</dbReference>
<dbReference type="EMBL" id="BARV01034431">
    <property type="protein sequence ID" value="GAI58716.1"/>
    <property type="molecule type" value="Genomic_DNA"/>
</dbReference>
<evidence type="ECO:0000313" key="3">
    <source>
        <dbReference type="EMBL" id="GAI58716.1"/>
    </source>
</evidence>
<evidence type="ECO:0000259" key="2">
    <source>
        <dbReference type="Pfam" id="PF00441"/>
    </source>
</evidence>
<dbReference type="InterPro" id="IPR009075">
    <property type="entry name" value="AcylCo_DH/oxidase_C"/>
</dbReference>
<reference evidence="3" key="1">
    <citation type="journal article" date="2014" name="Front. Microbiol.">
        <title>High frequency of phylogenetically diverse reductive dehalogenase-homologous genes in deep subseafloor sedimentary metagenomes.</title>
        <authorList>
            <person name="Kawai M."/>
            <person name="Futagami T."/>
            <person name="Toyoda A."/>
            <person name="Takaki Y."/>
            <person name="Nishi S."/>
            <person name="Hori S."/>
            <person name="Arai W."/>
            <person name="Tsubouchi T."/>
            <person name="Morono Y."/>
            <person name="Uchiyama I."/>
            <person name="Ito T."/>
            <person name="Fujiyama A."/>
            <person name="Inagaki F."/>
            <person name="Takami H."/>
        </authorList>
    </citation>
    <scope>NUCLEOTIDE SEQUENCE</scope>
    <source>
        <strain evidence="3">Expedition CK06-06</strain>
    </source>
</reference>
<name>X1QV84_9ZZZZ</name>
<dbReference type="AlphaFoldDB" id="X1QV84"/>
<sequence>YRAAFLQDQQAKDWMTQAAVTKLSVVPGTMEVVEMSRRIHGAYGYTKEFKIERLYRAIAGATAIAVSLEINRSIVGSALAR</sequence>
<keyword evidence="1" id="KW-0285">Flavoprotein</keyword>
<dbReference type="Pfam" id="PF00441">
    <property type="entry name" value="Acyl-CoA_dh_1"/>
    <property type="match status" value="1"/>
</dbReference>
<dbReference type="GO" id="GO:0016627">
    <property type="term" value="F:oxidoreductase activity, acting on the CH-CH group of donors"/>
    <property type="evidence" value="ECO:0007669"/>
    <property type="project" value="InterPro"/>
</dbReference>
<dbReference type="InterPro" id="IPR036250">
    <property type="entry name" value="AcylCo_DH-like_C"/>
</dbReference>
<comment type="caution">
    <text evidence="3">The sequence shown here is derived from an EMBL/GenBank/DDBJ whole genome shotgun (WGS) entry which is preliminary data.</text>
</comment>
<dbReference type="SUPFAM" id="SSF47203">
    <property type="entry name" value="Acyl-CoA dehydrogenase C-terminal domain-like"/>
    <property type="match status" value="1"/>
</dbReference>
<protein>
    <recommendedName>
        <fullName evidence="2">Acyl-CoA dehydrogenase/oxidase C-terminal domain-containing protein</fullName>
    </recommendedName>
</protein>
<organism evidence="3">
    <name type="scientific">marine sediment metagenome</name>
    <dbReference type="NCBI Taxonomy" id="412755"/>
    <lineage>
        <taxon>unclassified sequences</taxon>
        <taxon>metagenomes</taxon>
        <taxon>ecological metagenomes</taxon>
    </lineage>
</organism>
<gene>
    <name evidence="3" type="ORF">S06H3_53926</name>
</gene>
<feature type="non-terminal residue" evidence="3">
    <location>
        <position position="1"/>
    </location>
</feature>
<proteinExistence type="predicted"/>